<proteinExistence type="predicted"/>
<dbReference type="InterPro" id="IPR050109">
    <property type="entry name" value="HTH-type_TetR-like_transc_reg"/>
</dbReference>
<evidence type="ECO:0000256" key="2">
    <source>
        <dbReference type="ARBA" id="ARBA00023125"/>
    </source>
</evidence>
<keyword evidence="1" id="KW-0805">Transcription regulation</keyword>
<organism evidence="6 7">
    <name type="scientific">Microlunatus parietis</name>
    <dbReference type="NCBI Taxonomy" id="682979"/>
    <lineage>
        <taxon>Bacteria</taxon>
        <taxon>Bacillati</taxon>
        <taxon>Actinomycetota</taxon>
        <taxon>Actinomycetes</taxon>
        <taxon>Propionibacteriales</taxon>
        <taxon>Propionibacteriaceae</taxon>
        <taxon>Microlunatus</taxon>
    </lineage>
</organism>
<dbReference type="PROSITE" id="PS50977">
    <property type="entry name" value="HTH_TETR_2"/>
    <property type="match status" value="1"/>
</dbReference>
<dbReference type="InterPro" id="IPR001647">
    <property type="entry name" value="HTH_TetR"/>
</dbReference>
<keyword evidence="2 4" id="KW-0238">DNA-binding</keyword>
<sequence>MERSRRSRGERAGLSREQIVAAARRTLATRGLAGLSLRAVAAELGVAPNAIYSHLDDKNALLDAVLDDVLTAVRNPSAKNPRRALRTIMVDTYDTLVEHPSLVGAYLTRQGSRGPEAQRLGVIMDDCLDRLGAGGRAGEAGRRTMIVYTIGYAAFATGWTADGEQPLSASRVRRDFLAGLDWLINGIVGPP</sequence>
<dbReference type="EMBL" id="JACCBU010000001">
    <property type="protein sequence ID" value="NYE74214.1"/>
    <property type="molecule type" value="Genomic_DNA"/>
</dbReference>
<dbReference type="SUPFAM" id="SSF46689">
    <property type="entry name" value="Homeodomain-like"/>
    <property type="match status" value="1"/>
</dbReference>
<feature type="DNA-binding region" description="H-T-H motif" evidence="4">
    <location>
        <begin position="36"/>
        <end position="55"/>
    </location>
</feature>
<evidence type="ECO:0000256" key="3">
    <source>
        <dbReference type="ARBA" id="ARBA00023163"/>
    </source>
</evidence>
<evidence type="ECO:0000259" key="5">
    <source>
        <dbReference type="PROSITE" id="PS50977"/>
    </source>
</evidence>
<dbReference type="Proteomes" id="UP000569914">
    <property type="component" value="Unassembled WGS sequence"/>
</dbReference>
<dbReference type="PANTHER" id="PTHR30055">
    <property type="entry name" value="HTH-TYPE TRANSCRIPTIONAL REGULATOR RUTR"/>
    <property type="match status" value="1"/>
</dbReference>
<keyword evidence="3" id="KW-0804">Transcription</keyword>
<evidence type="ECO:0000313" key="7">
    <source>
        <dbReference type="Proteomes" id="UP000569914"/>
    </source>
</evidence>
<comment type="caution">
    <text evidence="6">The sequence shown here is derived from an EMBL/GenBank/DDBJ whole genome shotgun (WGS) entry which is preliminary data.</text>
</comment>
<dbReference type="Gene3D" id="1.10.357.10">
    <property type="entry name" value="Tetracycline Repressor, domain 2"/>
    <property type="match status" value="1"/>
</dbReference>
<dbReference type="SUPFAM" id="SSF48498">
    <property type="entry name" value="Tetracyclin repressor-like, C-terminal domain"/>
    <property type="match status" value="1"/>
</dbReference>
<feature type="domain" description="HTH tetR-type" evidence="5">
    <location>
        <begin position="13"/>
        <end position="73"/>
    </location>
</feature>
<protein>
    <submittedName>
        <fullName evidence="6">AcrR family transcriptional regulator</fullName>
    </submittedName>
</protein>
<dbReference type="PANTHER" id="PTHR30055:SF234">
    <property type="entry name" value="HTH-TYPE TRANSCRIPTIONAL REGULATOR BETI"/>
    <property type="match status" value="1"/>
</dbReference>
<dbReference type="AlphaFoldDB" id="A0A7Y9ICA1"/>
<dbReference type="GO" id="GO:0000976">
    <property type="term" value="F:transcription cis-regulatory region binding"/>
    <property type="evidence" value="ECO:0007669"/>
    <property type="project" value="TreeGrafter"/>
</dbReference>
<dbReference type="PRINTS" id="PR00455">
    <property type="entry name" value="HTHTETR"/>
</dbReference>
<accession>A0A7Y9ICA1</accession>
<name>A0A7Y9ICA1_9ACTN</name>
<dbReference type="InterPro" id="IPR036271">
    <property type="entry name" value="Tet_transcr_reg_TetR-rel_C_sf"/>
</dbReference>
<dbReference type="GO" id="GO:0003700">
    <property type="term" value="F:DNA-binding transcription factor activity"/>
    <property type="evidence" value="ECO:0007669"/>
    <property type="project" value="TreeGrafter"/>
</dbReference>
<evidence type="ECO:0000256" key="1">
    <source>
        <dbReference type="ARBA" id="ARBA00023015"/>
    </source>
</evidence>
<dbReference type="InterPro" id="IPR009057">
    <property type="entry name" value="Homeodomain-like_sf"/>
</dbReference>
<dbReference type="Pfam" id="PF00440">
    <property type="entry name" value="TetR_N"/>
    <property type="match status" value="1"/>
</dbReference>
<dbReference type="RefSeq" id="WP_179756357.1">
    <property type="nucleotide sequence ID" value="NZ_JACCBU010000001.1"/>
</dbReference>
<keyword evidence="7" id="KW-1185">Reference proteome</keyword>
<evidence type="ECO:0000313" key="6">
    <source>
        <dbReference type="EMBL" id="NYE74214.1"/>
    </source>
</evidence>
<evidence type="ECO:0000256" key="4">
    <source>
        <dbReference type="PROSITE-ProRule" id="PRU00335"/>
    </source>
</evidence>
<reference evidence="6 7" key="1">
    <citation type="submission" date="2020-07" db="EMBL/GenBank/DDBJ databases">
        <title>Sequencing the genomes of 1000 actinobacteria strains.</title>
        <authorList>
            <person name="Klenk H.-P."/>
        </authorList>
    </citation>
    <scope>NUCLEOTIDE SEQUENCE [LARGE SCALE GENOMIC DNA]</scope>
    <source>
        <strain evidence="6 7">DSM 22083</strain>
    </source>
</reference>
<gene>
    <name evidence="6" type="ORF">BKA15_005543</name>
</gene>